<dbReference type="AlphaFoldDB" id="A0A841MW72"/>
<reference evidence="2 3" key="1">
    <citation type="submission" date="2020-08" db="EMBL/GenBank/DDBJ databases">
        <title>Genomic Encyclopedia of Type Strains, Phase IV (KMG-IV): sequencing the most valuable type-strain genomes for metagenomic binning, comparative biology and taxonomic classification.</title>
        <authorList>
            <person name="Goeker M."/>
        </authorList>
    </citation>
    <scope>NUCLEOTIDE SEQUENCE [LARGE SCALE GENOMIC DNA]</scope>
    <source>
        <strain evidence="2 3">DSM 102044</strain>
    </source>
</reference>
<sequence length="124" mass="14560">MVKSTFYIWLCAVLMMNSMVYSVIKVSFTMNQKYIIDNFCVNKDKPMMNCDGKCYLATKLKEEQERQENKTAISFSQDFGIYIQQQSLTYLHPTNSIEQVAHTSFYQDWFGQTESKEIDHPPQV</sequence>
<keyword evidence="1" id="KW-1133">Transmembrane helix</keyword>
<dbReference type="EMBL" id="JACIJO010000002">
    <property type="protein sequence ID" value="MBB6326241.1"/>
    <property type="molecule type" value="Genomic_DNA"/>
</dbReference>
<comment type="caution">
    <text evidence="2">The sequence shown here is derived from an EMBL/GenBank/DDBJ whole genome shotgun (WGS) entry which is preliminary data.</text>
</comment>
<dbReference type="Proteomes" id="UP000588604">
    <property type="component" value="Unassembled WGS sequence"/>
</dbReference>
<keyword evidence="1" id="KW-0472">Membrane</keyword>
<feature type="transmembrane region" description="Helical" evidence="1">
    <location>
        <begin position="6"/>
        <end position="24"/>
    </location>
</feature>
<keyword evidence="1" id="KW-0812">Transmembrane</keyword>
<accession>A0A841MW72</accession>
<organism evidence="2 3">
    <name type="scientific">Algoriphagus iocasae</name>
    <dbReference type="NCBI Taxonomy" id="1836499"/>
    <lineage>
        <taxon>Bacteria</taxon>
        <taxon>Pseudomonadati</taxon>
        <taxon>Bacteroidota</taxon>
        <taxon>Cytophagia</taxon>
        <taxon>Cytophagales</taxon>
        <taxon>Cyclobacteriaceae</taxon>
        <taxon>Algoriphagus</taxon>
    </lineage>
</organism>
<dbReference type="RefSeq" id="WP_184494862.1">
    <property type="nucleotide sequence ID" value="NZ_JACIJO010000002.1"/>
</dbReference>
<evidence type="ECO:0000256" key="1">
    <source>
        <dbReference type="SAM" id="Phobius"/>
    </source>
</evidence>
<protein>
    <submittedName>
        <fullName evidence="2">Uncharacterized protein</fullName>
    </submittedName>
</protein>
<keyword evidence="3" id="KW-1185">Reference proteome</keyword>
<gene>
    <name evidence="2" type="ORF">FHS59_001869</name>
</gene>
<evidence type="ECO:0000313" key="3">
    <source>
        <dbReference type="Proteomes" id="UP000588604"/>
    </source>
</evidence>
<name>A0A841MW72_9BACT</name>
<evidence type="ECO:0000313" key="2">
    <source>
        <dbReference type="EMBL" id="MBB6326241.1"/>
    </source>
</evidence>
<proteinExistence type="predicted"/>